<dbReference type="PROSITE" id="PS50111">
    <property type="entry name" value="CHEMOTAXIS_TRANSDUC_2"/>
    <property type="match status" value="1"/>
</dbReference>
<evidence type="ECO:0000256" key="1">
    <source>
        <dbReference type="ARBA" id="ARBA00004370"/>
    </source>
</evidence>
<accession>A0ABT4YWP2</accession>
<dbReference type="SUPFAM" id="SSF58104">
    <property type="entry name" value="Methyl-accepting chemotaxis protein (MCP) signaling domain"/>
    <property type="match status" value="1"/>
</dbReference>
<gene>
    <name evidence="6" type="ORF">PGX00_20925</name>
</gene>
<evidence type="ECO:0000259" key="5">
    <source>
        <dbReference type="PROSITE" id="PS50111"/>
    </source>
</evidence>
<comment type="subcellular location">
    <subcellularLocation>
        <location evidence="1">Membrane</location>
    </subcellularLocation>
</comment>
<feature type="transmembrane region" description="Helical" evidence="4">
    <location>
        <begin position="12"/>
        <end position="33"/>
    </location>
</feature>
<reference evidence="6 7" key="1">
    <citation type="submission" date="2023-01" db="EMBL/GenBank/DDBJ databases">
        <title>Vibrio sp. KJ40-1 sp.nov, isolated from marine algae.</title>
        <authorList>
            <person name="Butt M."/>
            <person name="Kim J.M.J."/>
            <person name="Jeon C.O.C."/>
        </authorList>
    </citation>
    <scope>NUCLEOTIDE SEQUENCE [LARGE SCALE GENOMIC DNA]</scope>
    <source>
        <strain evidence="6 7">KJ40-1</strain>
    </source>
</reference>
<sequence>MPNAIFSIKQRLFLLLSVSLSVLFISQLVYYFSVTQSHYIIVSIILCAITIVMSFIWFSLTLEAQFKQVNQQLVAMIQGDFSKCSYLVGKGEFAKIVQNIELLGGTVQSILSDSYSLLEQAKNDGETLQTLGQSCSVQIQSQQEQMELLASAMTQMSATIVQIASNAEVAANKTQNVSKSAQNGSLIMEKMAEGTKGDAKHIHSSSQHVEQLNTGVVKINEMTNIIEEISEQTNLLALNAAIEAARAGEHGRGFSVVADEVRSLASRTQDSTHRIQATIQTLNTNAKNSQNAMRIIGSNVEHAVSAINGQEIEIKTIYSDIVEASDMVIQIATAAEQQTSVSEEINVNVVTINKTLTDIDSTIQKLTEQSTKQLNGVLQLGARLAKFQ</sequence>
<evidence type="ECO:0000313" key="6">
    <source>
        <dbReference type="EMBL" id="MDB1125990.1"/>
    </source>
</evidence>
<keyword evidence="4" id="KW-0812">Transmembrane</keyword>
<dbReference type="Gene3D" id="1.10.287.950">
    <property type="entry name" value="Methyl-accepting chemotaxis protein"/>
    <property type="match status" value="1"/>
</dbReference>
<dbReference type="PANTHER" id="PTHR32089:SF112">
    <property type="entry name" value="LYSOZYME-LIKE PROTEIN-RELATED"/>
    <property type="match status" value="1"/>
</dbReference>
<protein>
    <submittedName>
        <fullName evidence="6">Methyl-accepting chemotaxis protein</fullName>
    </submittedName>
</protein>
<dbReference type="InterPro" id="IPR004089">
    <property type="entry name" value="MCPsignal_dom"/>
</dbReference>
<organism evidence="6 7">
    <name type="scientific">Vibrio algarum</name>
    <dbReference type="NCBI Taxonomy" id="3020714"/>
    <lineage>
        <taxon>Bacteria</taxon>
        <taxon>Pseudomonadati</taxon>
        <taxon>Pseudomonadota</taxon>
        <taxon>Gammaproteobacteria</taxon>
        <taxon>Vibrionales</taxon>
        <taxon>Vibrionaceae</taxon>
        <taxon>Vibrio</taxon>
    </lineage>
</organism>
<evidence type="ECO:0000256" key="2">
    <source>
        <dbReference type="ARBA" id="ARBA00023224"/>
    </source>
</evidence>
<keyword evidence="4" id="KW-1133">Transmembrane helix</keyword>
<dbReference type="RefSeq" id="WP_272140208.1">
    <property type="nucleotide sequence ID" value="NZ_JAQLOI010000003.1"/>
</dbReference>
<feature type="transmembrane region" description="Helical" evidence="4">
    <location>
        <begin position="39"/>
        <end position="60"/>
    </location>
</feature>
<dbReference type="SMART" id="SM00283">
    <property type="entry name" value="MA"/>
    <property type="match status" value="1"/>
</dbReference>
<keyword evidence="2 3" id="KW-0807">Transducer</keyword>
<dbReference type="EMBL" id="JAQLOI010000003">
    <property type="protein sequence ID" value="MDB1125990.1"/>
    <property type="molecule type" value="Genomic_DNA"/>
</dbReference>
<comment type="caution">
    <text evidence="6">The sequence shown here is derived from an EMBL/GenBank/DDBJ whole genome shotgun (WGS) entry which is preliminary data.</text>
</comment>
<dbReference type="Proteomes" id="UP001210678">
    <property type="component" value="Unassembled WGS sequence"/>
</dbReference>
<proteinExistence type="predicted"/>
<dbReference type="Pfam" id="PF00015">
    <property type="entry name" value="MCPsignal"/>
    <property type="match status" value="1"/>
</dbReference>
<feature type="domain" description="Methyl-accepting transducer" evidence="5">
    <location>
        <begin position="117"/>
        <end position="353"/>
    </location>
</feature>
<evidence type="ECO:0000256" key="3">
    <source>
        <dbReference type="PROSITE-ProRule" id="PRU00284"/>
    </source>
</evidence>
<name>A0ABT4YWP2_9VIBR</name>
<evidence type="ECO:0000256" key="4">
    <source>
        <dbReference type="SAM" id="Phobius"/>
    </source>
</evidence>
<dbReference type="PANTHER" id="PTHR32089">
    <property type="entry name" value="METHYL-ACCEPTING CHEMOTAXIS PROTEIN MCPB"/>
    <property type="match status" value="1"/>
</dbReference>
<keyword evidence="7" id="KW-1185">Reference proteome</keyword>
<keyword evidence="4" id="KW-0472">Membrane</keyword>
<evidence type="ECO:0000313" key="7">
    <source>
        <dbReference type="Proteomes" id="UP001210678"/>
    </source>
</evidence>